<dbReference type="EMBL" id="BAAADD010000002">
    <property type="protein sequence ID" value="GAA0561311.1"/>
    <property type="molecule type" value="Genomic_DNA"/>
</dbReference>
<dbReference type="InterPro" id="IPR009922">
    <property type="entry name" value="DUF1457"/>
</dbReference>
<protein>
    <recommendedName>
        <fullName evidence="3">PAS domain-containing protein</fullName>
    </recommendedName>
</protein>
<keyword evidence="2" id="KW-1185">Reference proteome</keyword>
<evidence type="ECO:0000313" key="2">
    <source>
        <dbReference type="Proteomes" id="UP001499951"/>
    </source>
</evidence>
<dbReference type="Pfam" id="PF07310">
    <property type="entry name" value="PAS_5"/>
    <property type="match status" value="1"/>
</dbReference>
<evidence type="ECO:0000313" key="1">
    <source>
        <dbReference type="EMBL" id="GAA0561311.1"/>
    </source>
</evidence>
<gene>
    <name evidence="1" type="ORF">GCM10008942_07160</name>
</gene>
<reference evidence="2" key="1">
    <citation type="journal article" date="2019" name="Int. J. Syst. Evol. Microbiol.">
        <title>The Global Catalogue of Microorganisms (GCM) 10K type strain sequencing project: providing services to taxonomists for standard genome sequencing and annotation.</title>
        <authorList>
            <consortium name="The Broad Institute Genomics Platform"/>
            <consortium name="The Broad Institute Genome Sequencing Center for Infectious Disease"/>
            <person name="Wu L."/>
            <person name="Ma J."/>
        </authorList>
    </citation>
    <scope>NUCLEOTIDE SEQUENCE [LARGE SCALE GENOMIC DNA]</scope>
    <source>
        <strain evidence="2">JCM 15089</strain>
    </source>
</reference>
<accession>A0ABP3PCZ3</accession>
<comment type="caution">
    <text evidence="1">The sequence shown here is derived from an EMBL/GenBank/DDBJ whole genome shotgun (WGS) entry which is preliminary data.</text>
</comment>
<name>A0ABP3PCZ3_9PROT</name>
<proteinExistence type="predicted"/>
<evidence type="ECO:0008006" key="3">
    <source>
        <dbReference type="Google" id="ProtNLM"/>
    </source>
</evidence>
<organism evidence="1 2">
    <name type="scientific">Rhizomicrobium electricum</name>
    <dbReference type="NCBI Taxonomy" id="480070"/>
    <lineage>
        <taxon>Bacteria</taxon>
        <taxon>Pseudomonadati</taxon>
        <taxon>Pseudomonadota</taxon>
        <taxon>Alphaproteobacteria</taxon>
        <taxon>Micropepsales</taxon>
        <taxon>Micropepsaceae</taxon>
        <taxon>Rhizomicrobium</taxon>
    </lineage>
</organism>
<dbReference type="RefSeq" id="WP_166932048.1">
    <property type="nucleotide sequence ID" value="NZ_BAAADD010000002.1"/>
</dbReference>
<dbReference type="Proteomes" id="UP001499951">
    <property type="component" value="Unassembled WGS sequence"/>
</dbReference>
<sequence>MPNATSHGLLERMPPSQLEHPVVRAGWDCWTRLQGGRAFLARSEITPRALGHLLANTTLVKVIPEKDDFELRFAGDAITRAFRAPVHGHRLSDLSRTMPIMTEPLRGQYREVVDTRNPQGWRYTAEDDLDEITYSVAESLVLPLSGDGDAVDHILGFTGFPA</sequence>